<dbReference type="GO" id="GO:0016787">
    <property type="term" value="F:hydrolase activity"/>
    <property type="evidence" value="ECO:0007669"/>
    <property type="project" value="UniProtKB-KW"/>
</dbReference>
<evidence type="ECO:0000313" key="5">
    <source>
        <dbReference type="EMBL" id="NMO96862.1"/>
    </source>
</evidence>
<keyword evidence="6" id="KW-1185">Reference proteome</keyword>
<dbReference type="Pfam" id="PF07833">
    <property type="entry name" value="Cu_amine_oxidN1"/>
    <property type="match status" value="1"/>
</dbReference>
<dbReference type="InterPro" id="IPR052177">
    <property type="entry name" value="Divisome_Glycosyl_Hydrolase"/>
</dbReference>
<comment type="caution">
    <text evidence="5">The sequence shown here is derived from an EMBL/GenBank/DDBJ whole genome shotgun (WGS) entry which is preliminary data.</text>
</comment>
<evidence type="ECO:0000256" key="1">
    <source>
        <dbReference type="ARBA" id="ARBA00022729"/>
    </source>
</evidence>
<feature type="chain" id="PRO_5038854277" evidence="2">
    <location>
        <begin position="24"/>
        <end position="529"/>
    </location>
</feature>
<proteinExistence type="predicted"/>
<dbReference type="SUPFAM" id="SSF51445">
    <property type="entry name" value="(Trans)glycosidases"/>
    <property type="match status" value="1"/>
</dbReference>
<name>A0A848M9W4_PAELE</name>
<dbReference type="AlphaFoldDB" id="A0A848M9W4"/>
<dbReference type="InterPro" id="IPR036582">
    <property type="entry name" value="Mao_N_sf"/>
</dbReference>
<sequence length="529" mass="59141">MRFRKWMLVLMLTLFCLPSVVPAAKAQSAAIQIFLDGGKLSSDVSPYILPKVNVTMVPTRVISQGLGASIQWNQQSKTATISQPGYTLSLTSGKNTALVNGKPQPLSASVQIKNGRVMVPLRFISENLGLTVVWNQREKVIDLTSGWIIPGPVVPGTPQQPAPDRNEVRGAWISTVYNLDWPANKSSIDRQQSDFTTMLDQLQDAGINAVFVQLRPSGDALYTSALVPWSKVLTGTQGKDPGYDPTAFMVEETHRRGMEFHAWFNPFRANTELSTASLAPNHVARAHPDWILSVNKQLMIDPGNPAARQHIIDTIMEVANGYDVDGIHLDDYFYPSHTSIPDTTSYRLYNDGSYKSVGDWRRGNINTFVKELGESINRTKPNIYYGVSPFGVWRNQSADPTGSDSKAGVTAYDSMYADTRTWIQNGWIDYIVPQIYWSMDYSAADYDKLVDWWAKEVRGTGVDLLIGHAAYKVGDKNQDKNWQSAVEIINQLRYNEKYPDIEGSIFFRAKHLTGNPLGLLNQLKLYYTS</sequence>
<dbReference type="Gene3D" id="3.20.20.80">
    <property type="entry name" value="Glycosidases"/>
    <property type="match status" value="1"/>
</dbReference>
<protein>
    <submittedName>
        <fullName evidence="5">Family 10 glycosylhydrolase</fullName>
    </submittedName>
</protein>
<keyword evidence="1 2" id="KW-0732">Signal</keyword>
<dbReference type="SUPFAM" id="SSF55383">
    <property type="entry name" value="Copper amine oxidase, domain N"/>
    <property type="match status" value="1"/>
</dbReference>
<dbReference type="InterPro" id="IPR003790">
    <property type="entry name" value="GHL10"/>
</dbReference>
<dbReference type="Proteomes" id="UP000565468">
    <property type="component" value="Unassembled WGS sequence"/>
</dbReference>
<feature type="domain" description="Glycosyl hydrolase-like 10" evidence="3">
    <location>
        <begin position="167"/>
        <end position="483"/>
    </location>
</feature>
<evidence type="ECO:0000313" key="6">
    <source>
        <dbReference type="Proteomes" id="UP000565468"/>
    </source>
</evidence>
<dbReference type="InterPro" id="IPR012854">
    <property type="entry name" value="Cu_amine_oxidase-like_N"/>
</dbReference>
<dbReference type="RefSeq" id="WP_169505655.1">
    <property type="nucleotide sequence ID" value="NZ_JABBPN010000013.1"/>
</dbReference>
<evidence type="ECO:0000259" key="3">
    <source>
        <dbReference type="Pfam" id="PF02638"/>
    </source>
</evidence>
<evidence type="ECO:0000256" key="2">
    <source>
        <dbReference type="SAM" id="SignalP"/>
    </source>
</evidence>
<dbReference type="InterPro" id="IPR017853">
    <property type="entry name" value="GH"/>
</dbReference>
<keyword evidence="5" id="KW-0378">Hydrolase</keyword>
<dbReference type="PANTHER" id="PTHR43405:SF1">
    <property type="entry name" value="GLYCOSYL HYDROLASE DIGH"/>
    <property type="match status" value="1"/>
</dbReference>
<dbReference type="Pfam" id="PF02638">
    <property type="entry name" value="GHL10"/>
    <property type="match status" value="1"/>
</dbReference>
<feature type="signal peptide" evidence="2">
    <location>
        <begin position="1"/>
        <end position="23"/>
    </location>
</feature>
<dbReference type="PANTHER" id="PTHR43405">
    <property type="entry name" value="GLYCOSYL HYDROLASE DIGH"/>
    <property type="match status" value="1"/>
</dbReference>
<gene>
    <name evidence="5" type="ORF">HII30_13940</name>
</gene>
<organism evidence="5 6">
    <name type="scientific">Paenibacillus lemnae</name>
    <dbReference type="NCBI Taxonomy" id="1330551"/>
    <lineage>
        <taxon>Bacteria</taxon>
        <taxon>Bacillati</taxon>
        <taxon>Bacillota</taxon>
        <taxon>Bacilli</taxon>
        <taxon>Bacillales</taxon>
        <taxon>Paenibacillaceae</taxon>
        <taxon>Paenibacillus</taxon>
    </lineage>
</organism>
<reference evidence="5 6" key="1">
    <citation type="submission" date="2020-04" db="EMBL/GenBank/DDBJ databases">
        <title>Paenibacillus algicola sp. nov., a novel marine bacterium producing alginate lyase.</title>
        <authorList>
            <person name="Huang H."/>
        </authorList>
    </citation>
    <scope>NUCLEOTIDE SEQUENCE [LARGE SCALE GENOMIC DNA]</scope>
    <source>
        <strain evidence="5 6">L7-75</strain>
    </source>
</reference>
<feature type="domain" description="Copper amine oxidase-like N-terminal" evidence="4">
    <location>
        <begin position="35"/>
        <end position="141"/>
    </location>
</feature>
<accession>A0A848M9W4</accession>
<dbReference type="Gene3D" id="3.30.457.10">
    <property type="entry name" value="Copper amine oxidase-like, N-terminal domain"/>
    <property type="match status" value="1"/>
</dbReference>
<dbReference type="EMBL" id="JABBPN010000013">
    <property type="protein sequence ID" value="NMO96862.1"/>
    <property type="molecule type" value="Genomic_DNA"/>
</dbReference>
<evidence type="ECO:0000259" key="4">
    <source>
        <dbReference type="Pfam" id="PF07833"/>
    </source>
</evidence>